<feature type="transmembrane region" description="Helical" evidence="1">
    <location>
        <begin position="12"/>
        <end position="38"/>
    </location>
</feature>
<feature type="transmembrane region" description="Helical" evidence="1">
    <location>
        <begin position="115"/>
        <end position="138"/>
    </location>
</feature>
<comment type="caution">
    <text evidence="2">The sequence shown here is derived from an EMBL/GenBank/DDBJ whole genome shotgun (WGS) entry which is preliminary data.</text>
</comment>
<name>A0A401UCU7_9BACT</name>
<feature type="transmembrane region" description="Helical" evidence="1">
    <location>
        <begin position="74"/>
        <end position="95"/>
    </location>
</feature>
<dbReference type="Proteomes" id="UP000288227">
    <property type="component" value="Unassembled WGS sequence"/>
</dbReference>
<reference evidence="2 3" key="1">
    <citation type="submission" date="2018-11" db="EMBL/GenBank/DDBJ databases">
        <title>Chryseotalea sanarue gen. nov., sp., nov., a member of the family Cytophagaceae, isolated from a brackish lake in Hamamatsu Japan.</title>
        <authorList>
            <person name="Maejima Y."/>
            <person name="Iino T."/>
            <person name="Muraguchi Y."/>
            <person name="Fukuda K."/>
            <person name="Ohkuma M."/>
            <person name="Moriuchi R."/>
            <person name="Dohra H."/>
            <person name="Kimbara K."/>
            <person name="Shintani M."/>
        </authorList>
    </citation>
    <scope>NUCLEOTIDE SEQUENCE [LARGE SCALE GENOMIC DNA]</scope>
    <source>
        <strain evidence="2 3">Ys</strain>
    </source>
</reference>
<evidence type="ECO:0000313" key="2">
    <source>
        <dbReference type="EMBL" id="GCC52751.1"/>
    </source>
</evidence>
<feature type="transmembrane region" description="Helical" evidence="1">
    <location>
        <begin position="44"/>
        <end position="62"/>
    </location>
</feature>
<sequence>MRISKIKSSKRTGSIIKIILSIILATFLFTVIAFVWGVDLTKDISLLLVGGVIVMGLSTLFATAMDSNESNFTALFRTSILASIVTVSFLTLESGSSLLLKSQLPQTSGISSLEITMFIILLIAFGAAAIIQILAPALSVKPSYRRIAIHLRNGFYANAIFDRITNALNVEGKKDIISKNY</sequence>
<evidence type="ECO:0000256" key="1">
    <source>
        <dbReference type="SAM" id="Phobius"/>
    </source>
</evidence>
<dbReference type="EMBL" id="BHXQ01000005">
    <property type="protein sequence ID" value="GCC52751.1"/>
    <property type="molecule type" value="Genomic_DNA"/>
</dbReference>
<keyword evidence="1" id="KW-0812">Transmembrane</keyword>
<keyword evidence="1" id="KW-1133">Transmembrane helix</keyword>
<keyword evidence="1" id="KW-0472">Membrane</keyword>
<protein>
    <submittedName>
        <fullName evidence="2">Uncharacterized protein</fullName>
    </submittedName>
</protein>
<dbReference type="AlphaFoldDB" id="A0A401UCU7"/>
<organism evidence="2 3">
    <name type="scientific">Chryseotalea sanaruensis</name>
    <dbReference type="NCBI Taxonomy" id="2482724"/>
    <lineage>
        <taxon>Bacteria</taxon>
        <taxon>Pseudomonadati</taxon>
        <taxon>Bacteroidota</taxon>
        <taxon>Cytophagia</taxon>
        <taxon>Cytophagales</taxon>
        <taxon>Chryseotaleaceae</taxon>
        <taxon>Chryseotalea</taxon>
    </lineage>
</organism>
<accession>A0A401UCU7</accession>
<evidence type="ECO:0000313" key="3">
    <source>
        <dbReference type="Proteomes" id="UP000288227"/>
    </source>
</evidence>
<gene>
    <name evidence="2" type="ORF">SanaruYs_29890</name>
</gene>
<proteinExistence type="predicted"/>
<keyword evidence="3" id="KW-1185">Reference proteome</keyword>